<keyword evidence="6" id="KW-0999">Mitochondrion inner membrane</keyword>
<dbReference type="Pfam" id="PF00153">
    <property type="entry name" value="Mito_carr"/>
    <property type="match status" value="3"/>
</dbReference>
<sequence length="309" mass="35232">MDPEKLREKIFPTISVTNKSSLNKFDSNENVVSIGSLLKLTSNDTREFICGWGAAVINVTVTYPINKIIFRQILEGVPANEAVKQLSSEGIRLLYRGILPPLCQKTLSLSIMFSVYEGSRTRLMILINQPILSKIIAANVAGTAEAMLMPLERIQTLLQDWRYHNKFKNTSHAFKFILQNYGFTECYRGLFPIILRNGLSNLTFFTLRDQSKQLIGNDESFLSNFVSGALIGGFTSTLFYPMNVLKIHMQSKIGGRFDNLFFAMRDIWISRNRSFNGFYQGVHLNYMRSFISWGVINASYDFLKNIILL</sequence>
<evidence type="ECO:0000256" key="7">
    <source>
        <dbReference type="ARBA" id="ARBA00022989"/>
    </source>
</evidence>
<evidence type="ECO:0000256" key="11">
    <source>
        <dbReference type="RuleBase" id="RU000488"/>
    </source>
</evidence>
<evidence type="ECO:0008006" key="14">
    <source>
        <dbReference type="Google" id="ProtNLM"/>
    </source>
</evidence>
<feature type="repeat" description="Solcar" evidence="10">
    <location>
        <begin position="42"/>
        <end position="122"/>
    </location>
</feature>
<gene>
    <name evidence="12" type="ORF">HCN44_010536</name>
</gene>
<dbReference type="InterPro" id="IPR023395">
    <property type="entry name" value="MCP_dom_sf"/>
</dbReference>
<feature type="repeat" description="Solcar" evidence="10">
    <location>
        <begin position="129"/>
        <end position="214"/>
    </location>
</feature>
<dbReference type="PROSITE" id="PS50920">
    <property type="entry name" value="SOLCAR"/>
    <property type="match status" value="3"/>
</dbReference>
<keyword evidence="8" id="KW-0496">Mitochondrion</keyword>
<keyword evidence="7" id="KW-1133">Transmembrane helix</keyword>
<dbReference type="SUPFAM" id="SSF103506">
    <property type="entry name" value="Mitochondrial carrier"/>
    <property type="match status" value="1"/>
</dbReference>
<keyword evidence="9 10" id="KW-0472">Membrane</keyword>
<evidence type="ECO:0000256" key="6">
    <source>
        <dbReference type="ARBA" id="ARBA00022792"/>
    </source>
</evidence>
<evidence type="ECO:0000256" key="5">
    <source>
        <dbReference type="ARBA" id="ARBA00022737"/>
    </source>
</evidence>
<dbReference type="PANTHER" id="PTHR46131:SF1">
    <property type="entry name" value="SD08549P"/>
    <property type="match status" value="1"/>
</dbReference>
<comment type="caution">
    <text evidence="12">The sequence shown here is derived from an EMBL/GenBank/DDBJ whole genome shotgun (WGS) entry which is preliminary data.</text>
</comment>
<dbReference type="GO" id="GO:0051724">
    <property type="term" value="F:NAD transmembrane transporter activity"/>
    <property type="evidence" value="ECO:0007669"/>
    <property type="project" value="TreeGrafter"/>
</dbReference>
<accession>A0A834XTK5</accession>
<dbReference type="InterPro" id="IPR052465">
    <property type="entry name" value="Mito_NAD+_Carrier"/>
</dbReference>
<evidence type="ECO:0000256" key="8">
    <source>
        <dbReference type="ARBA" id="ARBA00023128"/>
    </source>
</evidence>
<dbReference type="InterPro" id="IPR018108">
    <property type="entry name" value="MCP_transmembrane"/>
</dbReference>
<organism evidence="12 13">
    <name type="scientific">Aphidius gifuensis</name>
    <name type="common">Parasitoid wasp</name>
    <dbReference type="NCBI Taxonomy" id="684658"/>
    <lineage>
        <taxon>Eukaryota</taxon>
        <taxon>Metazoa</taxon>
        <taxon>Ecdysozoa</taxon>
        <taxon>Arthropoda</taxon>
        <taxon>Hexapoda</taxon>
        <taxon>Insecta</taxon>
        <taxon>Pterygota</taxon>
        <taxon>Neoptera</taxon>
        <taxon>Endopterygota</taxon>
        <taxon>Hymenoptera</taxon>
        <taxon>Apocrita</taxon>
        <taxon>Ichneumonoidea</taxon>
        <taxon>Braconidae</taxon>
        <taxon>Aphidiinae</taxon>
        <taxon>Aphidius</taxon>
    </lineage>
</organism>
<comment type="subcellular location">
    <subcellularLocation>
        <location evidence="1">Mitochondrion inner membrane</location>
        <topology evidence="1">Multi-pass membrane protein</topology>
    </subcellularLocation>
</comment>
<evidence type="ECO:0000313" key="13">
    <source>
        <dbReference type="Proteomes" id="UP000639338"/>
    </source>
</evidence>
<evidence type="ECO:0000256" key="9">
    <source>
        <dbReference type="ARBA" id="ARBA00023136"/>
    </source>
</evidence>
<keyword evidence="5" id="KW-0677">Repeat</keyword>
<dbReference type="GO" id="GO:0005743">
    <property type="term" value="C:mitochondrial inner membrane"/>
    <property type="evidence" value="ECO:0007669"/>
    <property type="project" value="UniProtKB-SubCell"/>
</dbReference>
<keyword evidence="3 11" id="KW-0813">Transport</keyword>
<feature type="repeat" description="Solcar" evidence="10">
    <location>
        <begin position="219"/>
        <end position="306"/>
    </location>
</feature>
<evidence type="ECO:0000313" key="12">
    <source>
        <dbReference type="EMBL" id="KAF7991735.1"/>
    </source>
</evidence>
<dbReference type="Proteomes" id="UP000639338">
    <property type="component" value="Unassembled WGS sequence"/>
</dbReference>
<proteinExistence type="inferred from homology"/>
<dbReference type="AlphaFoldDB" id="A0A834XTK5"/>
<evidence type="ECO:0000256" key="3">
    <source>
        <dbReference type="ARBA" id="ARBA00022448"/>
    </source>
</evidence>
<evidence type="ECO:0000256" key="2">
    <source>
        <dbReference type="ARBA" id="ARBA00006375"/>
    </source>
</evidence>
<comment type="similarity">
    <text evidence="2 11">Belongs to the mitochondrial carrier (TC 2.A.29) family.</text>
</comment>
<dbReference type="PANTHER" id="PTHR46131">
    <property type="entry name" value="SD08549P"/>
    <property type="match status" value="1"/>
</dbReference>
<name>A0A834XTK5_APHGI</name>
<reference evidence="12 13" key="1">
    <citation type="submission" date="2020-08" db="EMBL/GenBank/DDBJ databases">
        <title>Aphidius gifuensis genome sequencing and assembly.</title>
        <authorList>
            <person name="Du Z."/>
        </authorList>
    </citation>
    <scope>NUCLEOTIDE SEQUENCE [LARGE SCALE GENOMIC DNA]</scope>
    <source>
        <strain evidence="12">YNYX2018</strain>
        <tissue evidence="12">Adults</tissue>
    </source>
</reference>
<dbReference type="EMBL" id="JACMRX010000004">
    <property type="protein sequence ID" value="KAF7991735.1"/>
    <property type="molecule type" value="Genomic_DNA"/>
</dbReference>
<dbReference type="Gene3D" id="1.50.40.10">
    <property type="entry name" value="Mitochondrial carrier domain"/>
    <property type="match status" value="1"/>
</dbReference>
<evidence type="ECO:0000256" key="4">
    <source>
        <dbReference type="ARBA" id="ARBA00022692"/>
    </source>
</evidence>
<protein>
    <recommendedName>
        <fullName evidence="14">Solute carrier family 25 member 51</fullName>
    </recommendedName>
</protein>
<evidence type="ECO:0000256" key="10">
    <source>
        <dbReference type="PROSITE-ProRule" id="PRU00282"/>
    </source>
</evidence>
<dbReference type="OrthoDB" id="2139348at2759"/>
<keyword evidence="13" id="KW-1185">Reference proteome</keyword>
<keyword evidence="4 10" id="KW-0812">Transmembrane</keyword>
<evidence type="ECO:0000256" key="1">
    <source>
        <dbReference type="ARBA" id="ARBA00004448"/>
    </source>
</evidence>